<dbReference type="EMBL" id="CP015363">
    <property type="protein sequence ID" value="ARD85238.1"/>
    <property type="molecule type" value="Genomic_DNA"/>
</dbReference>
<dbReference type="InterPro" id="IPR036105">
    <property type="entry name" value="DiNase_FeMo-co_biosyn_sf"/>
</dbReference>
<dbReference type="AlphaFoldDB" id="A0A1V0N521"/>
<dbReference type="InterPro" id="IPR033913">
    <property type="entry name" value="MTH1175_dom"/>
</dbReference>
<evidence type="ECO:0000313" key="2">
    <source>
        <dbReference type="EMBL" id="ARD85238.1"/>
    </source>
</evidence>
<organism evidence="2 3">
    <name type="scientific">Ferroplasma acidiphilum</name>
    <dbReference type="NCBI Taxonomy" id="74969"/>
    <lineage>
        <taxon>Archaea</taxon>
        <taxon>Methanobacteriati</taxon>
        <taxon>Thermoplasmatota</taxon>
        <taxon>Thermoplasmata</taxon>
        <taxon>Thermoplasmatales</taxon>
        <taxon>Ferroplasmaceae</taxon>
        <taxon>Ferroplasma</taxon>
    </lineage>
</organism>
<dbReference type="Proteomes" id="UP000192050">
    <property type="component" value="Chromosome"/>
</dbReference>
<dbReference type="KEGG" id="fai:FAD_1377"/>
<proteinExistence type="predicted"/>
<dbReference type="Pfam" id="PF02579">
    <property type="entry name" value="Nitro_FeMo-Co"/>
    <property type="match status" value="1"/>
</dbReference>
<dbReference type="STRING" id="74969.FAD_1377"/>
<gene>
    <name evidence="2" type="ORF">FAD_1377</name>
</gene>
<protein>
    <recommendedName>
        <fullName evidence="1">Dinitrogenase iron-molybdenum cofactor biosynthesis domain-containing protein</fullName>
    </recommendedName>
</protein>
<sequence length="125" mass="13812">MTNKVGIPVNGSNVSGPGEGTEIHIFEVENTKYKLVESYENPAIKATSTRGIHMLKSVLSKNVNAIIVSEIGAPGVNFLKNKIKIYYANNMNENEAMEFYINSKLEEITVATHESPHHDGNTHKL</sequence>
<accession>A0A1V0N521</accession>
<dbReference type="RefSeq" id="WP_081142865.1">
    <property type="nucleotide sequence ID" value="NZ_CP015363.1"/>
</dbReference>
<dbReference type="SUPFAM" id="SSF53146">
    <property type="entry name" value="Nitrogenase accessory factor-like"/>
    <property type="match status" value="1"/>
</dbReference>
<reference evidence="2 3" key="1">
    <citation type="submission" date="2011-10" db="EMBL/GenBank/DDBJ databases">
        <title>Metabolic and evolutionary patterns in the extreme acidophile Ferroplasma acidiphilum.</title>
        <authorList>
            <person name="Golyshina O.V."/>
            <person name="Kozyavkin S.A."/>
            <person name="Tatusov R.L."/>
            <person name="Slesarev A.I."/>
            <person name="Golyshin P.N."/>
        </authorList>
    </citation>
    <scope>NUCLEOTIDE SEQUENCE [LARGE SCALE GENOMIC DNA]</scope>
    <source>
        <strain evidence="3">Y</strain>
    </source>
</reference>
<dbReference type="InterPro" id="IPR003731">
    <property type="entry name" value="Di-Nase_FeMo-co_biosynth"/>
</dbReference>
<evidence type="ECO:0000313" key="3">
    <source>
        <dbReference type="Proteomes" id="UP000192050"/>
    </source>
</evidence>
<dbReference type="CDD" id="cd00851">
    <property type="entry name" value="MTH1175"/>
    <property type="match status" value="1"/>
</dbReference>
<keyword evidence="3" id="KW-1185">Reference proteome</keyword>
<dbReference type="Gene3D" id="3.30.420.130">
    <property type="entry name" value="Dinitrogenase iron-molybdenum cofactor biosynthesis domain"/>
    <property type="match status" value="1"/>
</dbReference>
<feature type="domain" description="Dinitrogenase iron-molybdenum cofactor biosynthesis" evidence="1">
    <location>
        <begin position="11"/>
        <end position="101"/>
    </location>
</feature>
<dbReference type="OrthoDB" id="25911at2157"/>
<evidence type="ECO:0000259" key="1">
    <source>
        <dbReference type="Pfam" id="PF02579"/>
    </source>
</evidence>
<name>A0A1V0N521_9ARCH</name>
<dbReference type="GeneID" id="31676869"/>